<reference evidence="3" key="1">
    <citation type="submission" date="2011-07" db="EMBL/GenBank/DDBJ databases">
        <title>The Genome Sequence of Exophiala (Wangiella) dermatitidis NIH/UT8656.</title>
        <authorList>
            <consortium name="The Broad Institute Genome Sequencing Platform"/>
            <person name="Cuomo C."/>
            <person name="Wang Z."/>
            <person name="Hunicke-Smith S."/>
            <person name="Szanislo P.J."/>
            <person name="Earl A."/>
            <person name="Young S.K."/>
            <person name="Zeng Q."/>
            <person name="Gargeya S."/>
            <person name="Fitzgerald M."/>
            <person name="Haas B."/>
            <person name="Abouelleil A."/>
            <person name="Alvarado L."/>
            <person name="Arachchi H.M."/>
            <person name="Berlin A."/>
            <person name="Brown A."/>
            <person name="Chapman S.B."/>
            <person name="Chen Z."/>
            <person name="Dunbar C."/>
            <person name="Freedman E."/>
            <person name="Gearin G."/>
            <person name="Gellesch M."/>
            <person name="Goldberg J."/>
            <person name="Griggs A."/>
            <person name="Gujja S."/>
            <person name="Heiman D."/>
            <person name="Howarth C."/>
            <person name="Larson L."/>
            <person name="Lui A."/>
            <person name="MacDonald P.J.P."/>
            <person name="Montmayeur A."/>
            <person name="Murphy C."/>
            <person name="Neiman D."/>
            <person name="Pearson M."/>
            <person name="Priest M."/>
            <person name="Roberts A."/>
            <person name="Saif S."/>
            <person name="Shea T."/>
            <person name="Shenoy N."/>
            <person name="Sisk P."/>
            <person name="Stolte C."/>
            <person name="Sykes S."/>
            <person name="Wortman J."/>
            <person name="Nusbaum C."/>
            <person name="Birren B."/>
        </authorList>
    </citation>
    <scope>NUCLEOTIDE SEQUENCE</scope>
    <source>
        <strain evidence="3">NIH/UT8656</strain>
    </source>
</reference>
<dbReference type="Proteomes" id="UP000007304">
    <property type="component" value="Unassembled WGS sequence"/>
</dbReference>
<dbReference type="RefSeq" id="XP_009157021.1">
    <property type="nucleotide sequence ID" value="XM_009158773.1"/>
</dbReference>
<dbReference type="VEuPathDB" id="FungiDB:HMPREF1120_04638"/>
<feature type="region of interest" description="Disordered" evidence="1">
    <location>
        <begin position="463"/>
        <end position="493"/>
    </location>
</feature>
<evidence type="ECO:0000256" key="2">
    <source>
        <dbReference type="SAM" id="Phobius"/>
    </source>
</evidence>
<organism evidence="3 4">
    <name type="scientific">Exophiala dermatitidis (strain ATCC 34100 / CBS 525.76 / NIH/UT8656)</name>
    <name type="common">Black yeast</name>
    <name type="synonym">Wangiella dermatitidis</name>
    <dbReference type="NCBI Taxonomy" id="858893"/>
    <lineage>
        <taxon>Eukaryota</taxon>
        <taxon>Fungi</taxon>
        <taxon>Dikarya</taxon>
        <taxon>Ascomycota</taxon>
        <taxon>Pezizomycotina</taxon>
        <taxon>Eurotiomycetes</taxon>
        <taxon>Chaetothyriomycetidae</taxon>
        <taxon>Chaetothyriales</taxon>
        <taxon>Herpotrichiellaceae</taxon>
        <taxon>Exophiala</taxon>
    </lineage>
</organism>
<keyword evidence="2" id="KW-0812">Transmembrane</keyword>
<name>H6BXN3_EXODN</name>
<feature type="transmembrane region" description="Helical" evidence="2">
    <location>
        <begin position="164"/>
        <end position="192"/>
    </location>
</feature>
<dbReference type="AlphaFoldDB" id="H6BXN3"/>
<proteinExistence type="predicted"/>
<dbReference type="InParanoid" id="H6BXN3"/>
<accession>H6BXN3</accession>
<dbReference type="GeneID" id="20309277"/>
<keyword evidence="2" id="KW-1133">Transmembrane helix</keyword>
<gene>
    <name evidence="3" type="ORF">HMPREF1120_04638</name>
</gene>
<feature type="compositionally biased region" description="Polar residues" evidence="1">
    <location>
        <begin position="469"/>
        <end position="493"/>
    </location>
</feature>
<dbReference type="EMBL" id="JH226133">
    <property type="protein sequence ID" value="EHY56560.1"/>
    <property type="molecule type" value="Genomic_DNA"/>
</dbReference>
<sequence length="493" mass="53204">MVDLVSVESIHVCFAPNSQFCLSIYWPPWPPLPSPLPPGRLPSFGILDELPPMALPEFIIAPEVSLTYRGHGKPGIASHPAGIDDDFAIDDCHPSRGGFYPAGHWEALDRGPDLGPTGWLSLLLARSVGVWLVCGIAASGGILSPCPSTGPSTGTASTTTTRALVLPPVLLFLILILLLLVLLFLIVLLLLVGGEDTLRTSLNAGHAVWPEPAHNREVMLRELIEPQAGRRRLGSVGPVLLMGVLALTLRVADGIAVALLRIAQVLAIRTYAHVAHQLLEFRRAVGGVGAGLALSVTLQQQLLQLVGSNRRGVSPPQAGGSVLLPLLLLLGDTVLTDKTSGRGLNVWCRSHLHLAIGVVLGVHLHIFLARRNLPIDVHLSGQELLVTVSSDRRFLSSAFLHVHIGHRGGGSRGDRRRRAHPSAENDTWGCRWGWCLQQMGKQGRLVLRRGPLGHPLVEESARHRLPNWPGSSSRLAPRQSSPDRLLQSGWSDW</sequence>
<evidence type="ECO:0000313" key="3">
    <source>
        <dbReference type="EMBL" id="EHY56560.1"/>
    </source>
</evidence>
<evidence type="ECO:0000313" key="4">
    <source>
        <dbReference type="Proteomes" id="UP000007304"/>
    </source>
</evidence>
<protein>
    <submittedName>
        <fullName evidence="3">Uncharacterized protein</fullName>
    </submittedName>
</protein>
<keyword evidence="4" id="KW-1185">Reference proteome</keyword>
<keyword evidence="2" id="KW-0472">Membrane</keyword>
<evidence type="ECO:0000256" key="1">
    <source>
        <dbReference type="SAM" id="MobiDB-lite"/>
    </source>
</evidence>
<feature type="transmembrane region" description="Helical" evidence="2">
    <location>
        <begin position="239"/>
        <end position="260"/>
    </location>
</feature>
<dbReference type="HOGENOM" id="CLU_553243_0_0_1"/>